<organism evidence="5 6">
    <name type="scientific">Buddleja alternifolia</name>
    <dbReference type="NCBI Taxonomy" id="168488"/>
    <lineage>
        <taxon>Eukaryota</taxon>
        <taxon>Viridiplantae</taxon>
        <taxon>Streptophyta</taxon>
        <taxon>Embryophyta</taxon>
        <taxon>Tracheophyta</taxon>
        <taxon>Spermatophyta</taxon>
        <taxon>Magnoliopsida</taxon>
        <taxon>eudicotyledons</taxon>
        <taxon>Gunneridae</taxon>
        <taxon>Pentapetalae</taxon>
        <taxon>asterids</taxon>
        <taxon>lamiids</taxon>
        <taxon>Lamiales</taxon>
        <taxon>Scrophulariaceae</taxon>
        <taxon>Buddlejeae</taxon>
        <taxon>Buddleja</taxon>
    </lineage>
</organism>
<feature type="repeat" description="PPR" evidence="3">
    <location>
        <begin position="230"/>
        <end position="264"/>
    </location>
</feature>
<dbReference type="Pfam" id="PF01535">
    <property type="entry name" value="PPR"/>
    <property type="match status" value="2"/>
</dbReference>
<keyword evidence="2" id="KW-0677">Repeat</keyword>
<dbReference type="AlphaFoldDB" id="A0AAV6W215"/>
<keyword evidence="6" id="KW-1185">Reference proteome</keyword>
<protein>
    <recommendedName>
        <fullName evidence="7">Pentatricopeptide repeat-containing protein</fullName>
    </recommendedName>
</protein>
<name>A0AAV6W215_9LAMI</name>
<keyword evidence="4" id="KW-0812">Transmembrane</keyword>
<dbReference type="PANTHER" id="PTHR45717:SF5">
    <property type="entry name" value="PENTACOTRIPEPTIDE-REPEAT REGION OF PRORP DOMAIN-CONTAINING PROTEIN"/>
    <property type="match status" value="1"/>
</dbReference>
<dbReference type="PROSITE" id="PS51375">
    <property type="entry name" value="PPR"/>
    <property type="match status" value="2"/>
</dbReference>
<comment type="similarity">
    <text evidence="1">Belongs to the PPR family. P subfamily.</text>
</comment>
<dbReference type="EMBL" id="WHWC01000019">
    <property type="protein sequence ID" value="KAG8363906.1"/>
    <property type="molecule type" value="Genomic_DNA"/>
</dbReference>
<evidence type="ECO:0000256" key="3">
    <source>
        <dbReference type="PROSITE-ProRule" id="PRU00708"/>
    </source>
</evidence>
<dbReference type="InterPro" id="IPR002885">
    <property type="entry name" value="PPR_rpt"/>
</dbReference>
<accession>A0AAV6W215</accession>
<evidence type="ECO:0000256" key="4">
    <source>
        <dbReference type="SAM" id="Phobius"/>
    </source>
</evidence>
<proteinExistence type="inferred from homology"/>
<dbReference type="Pfam" id="PF13041">
    <property type="entry name" value="PPR_2"/>
    <property type="match status" value="1"/>
</dbReference>
<evidence type="ECO:0000313" key="5">
    <source>
        <dbReference type="EMBL" id="KAG8363906.1"/>
    </source>
</evidence>
<dbReference type="GO" id="GO:0003729">
    <property type="term" value="F:mRNA binding"/>
    <property type="evidence" value="ECO:0007669"/>
    <property type="project" value="UniProtKB-ARBA"/>
</dbReference>
<comment type="caution">
    <text evidence="5">The sequence shown here is derived from an EMBL/GenBank/DDBJ whole genome shotgun (WGS) entry which is preliminary data.</text>
</comment>
<dbReference type="SUPFAM" id="SSF48452">
    <property type="entry name" value="TPR-like"/>
    <property type="match status" value="1"/>
</dbReference>
<keyword evidence="4" id="KW-0472">Membrane</keyword>
<reference evidence="5" key="1">
    <citation type="submission" date="2019-10" db="EMBL/GenBank/DDBJ databases">
        <authorList>
            <person name="Zhang R."/>
            <person name="Pan Y."/>
            <person name="Wang J."/>
            <person name="Ma R."/>
            <person name="Yu S."/>
        </authorList>
    </citation>
    <scope>NUCLEOTIDE SEQUENCE</scope>
    <source>
        <strain evidence="5">LA-IB0</strain>
        <tissue evidence="5">Leaf</tissue>
    </source>
</reference>
<dbReference type="Gene3D" id="1.25.40.10">
    <property type="entry name" value="Tetratricopeptide repeat domain"/>
    <property type="match status" value="3"/>
</dbReference>
<dbReference type="NCBIfam" id="TIGR00756">
    <property type="entry name" value="PPR"/>
    <property type="match status" value="2"/>
</dbReference>
<evidence type="ECO:0000313" key="6">
    <source>
        <dbReference type="Proteomes" id="UP000826271"/>
    </source>
</evidence>
<dbReference type="GO" id="GO:0005739">
    <property type="term" value="C:mitochondrion"/>
    <property type="evidence" value="ECO:0007669"/>
    <property type="project" value="TreeGrafter"/>
</dbReference>
<feature type="repeat" description="PPR" evidence="3">
    <location>
        <begin position="161"/>
        <end position="195"/>
    </location>
</feature>
<evidence type="ECO:0000256" key="1">
    <source>
        <dbReference type="ARBA" id="ARBA00007626"/>
    </source>
</evidence>
<dbReference type="InterPro" id="IPR011990">
    <property type="entry name" value="TPR-like_helical_dom_sf"/>
</dbReference>
<evidence type="ECO:0000256" key="2">
    <source>
        <dbReference type="ARBA" id="ARBA00022737"/>
    </source>
</evidence>
<evidence type="ECO:0008006" key="7">
    <source>
        <dbReference type="Google" id="ProtNLM"/>
    </source>
</evidence>
<dbReference type="Proteomes" id="UP000826271">
    <property type="component" value="Unassembled WGS sequence"/>
</dbReference>
<keyword evidence="4" id="KW-1133">Transmembrane helix</keyword>
<dbReference type="PANTHER" id="PTHR45717">
    <property type="entry name" value="OS12G0527900 PROTEIN"/>
    <property type="match status" value="1"/>
</dbReference>
<sequence>MTIMRIISQLIRQNSTAASQRWLCTAVAEEATAAVSQRKKKSILLYQVAKAKDSESSVADVLNKWVNEGNEIRKSDFVSLSNYFRSRKNFTTALQVLWFFISPFFFFPWVIYPYQLHDWMESSKLEITNADEAIRIDLLSKTEGIASAENYFNSLQVSEKTSKTYGSLLSCYYKEKHFDKAVEIFEEMKVLNCTSTLNYNGMLSLHHSMEQHEKVISLVQEMEEKNIALDLYSYNTLINSCAALMNFDAIEGILEIMISNNVECNLFTYGNLATIYFNSGLHEKANDFLVMMEKMKNQPKKEVVDASHTLITLYSEMNNLSGVNRAWESLKSSMPTPSNTSYHFMLLALSKLGDQESLEKLFKEWEEGCSVYNCRLPNVLLEYYLSRDMIEEASLLYEKLENNGTEPNLKMLEFFATLCVKKGEIDLGLKYLEMGLDKAEKMGQGYGKSFPTDETIKLFVNYFEQKNDVEREEKFIQSMKKVNRLDPESLLMNSKASNAGS</sequence>
<gene>
    <name evidence="5" type="ORF">BUALT_Bualt19G0071200</name>
</gene>
<feature type="transmembrane region" description="Helical" evidence="4">
    <location>
        <begin position="90"/>
        <end position="112"/>
    </location>
</feature>